<comment type="caution">
    <text evidence="20">The sequence shown here is derived from an EMBL/GenBank/DDBJ whole genome shotgun (WGS) entry which is preliminary data.</text>
</comment>
<dbReference type="InterPro" id="IPR050401">
    <property type="entry name" value="Cyclic_nucleotide_synthase"/>
</dbReference>
<dbReference type="SUPFAM" id="SSF55073">
    <property type="entry name" value="Nucleotide cyclase"/>
    <property type="match status" value="1"/>
</dbReference>
<evidence type="ECO:0000313" key="20">
    <source>
        <dbReference type="EMBL" id="OKH32766.1"/>
    </source>
</evidence>
<accession>A0A1U7I8M9</accession>
<evidence type="ECO:0000313" key="21">
    <source>
        <dbReference type="Proteomes" id="UP000185860"/>
    </source>
</evidence>
<keyword evidence="10 18" id="KW-1133">Transmembrane helix</keyword>
<comment type="subcellular location">
    <subcellularLocation>
        <location evidence="2">Membrane</location>
    </subcellularLocation>
</comment>
<feature type="domain" description="Guanylate cyclase" evidence="19">
    <location>
        <begin position="301"/>
        <end position="430"/>
    </location>
</feature>
<evidence type="ECO:0000256" key="15">
    <source>
        <dbReference type="ARBA" id="ARBA00032637"/>
    </source>
</evidence>
<evidence type="ECO:0000256" key="10">
    <source>
        <dbReference type="ARBA" id="ARBA00022989"/>
    </source>
</evidence>
<evidence type="ECO:0000256" key="6">
    <source>
        <dbReference type="ARBA" id="ARBA00022723"/>
    </source>
</evidence>
<evidence type="ECO:0000256" key="7">
    <source>
        <dbReference type="ARBA" id="ARBA00022741"/>
    </source>
</evidence>
<evidence type="ECO:0000256" key="12">
    <source>
        <dbReference type="ARBA" id="ARBA00023136"/>
    </source>
</evidence>
<dbReference type="InterPro" id="IPR029787">
    <property type="entry name" value="Nucleotide_cyclase"/>
</dbReference>
<dbReference type="FunFam" id="3.30.70.1230:FF:000033">
    <property type="entry name" value="Adenylate cyclase"/>
    <property type="match status" value="1"/>
</dbReference>
<keyword evidence="13 17" id="KW-0456">Lyase</keyword>
<comment type="subunit">
    <text evidence="16">Homodimer. Can also exist as monomer.</text>
</comment>
<dbReference type="CDD" id="cd07302">
    <property type="entry name" value="CHD"/>
    <property type="match status" value="1"/>
</dbReference>
<dbReference type="PANTHER" id="PTHR11920">
    <property type="entry name" value="GUANYLYL CYCLASE"/>
    <property type="match status" value="1"/>
</dbReference>
<dbReference type="GO" id="GO:0005886">
    <property type="term" value="C:plasma membrane"/>
    <property type="evidence" value="ECO:0007669"/>
    <property type="project" value="UniProtKB-ARBA"/>
</dbReference>
<dbReference type="GO" id="GO:0004016">
    <property type="term" value="F:adenylate cyclase activity"/>
    <property type="evidence" value="ECO:0007669"/>
    <property type="project" value="UniProtKB-EC"/>
</dbReference>
<evidence type="ECO:0000256" key="1">
    <source>
        <dbReference type="ARBA" id="ARBA00001593"/>
    </source>
</evidence>
<proteinExistence type="inferred from homology"/>
<comment type="similarity">
    <text evidence="17">Belongs to the adenylyl cyclase class-4/guanylyl cyclase family.</text>
</comment>
<keyword evidence="8" id="KW-0067">ATP-binding</keyword>
<evidence type="ECO:0000256" key="9">
    <source>
        <dbReference type="ARBA" id="ARBA00022842"/>
    </source>
</evidence>
<evidence type="ECO:0000256" key="11">
    <source>
        <dbReference type="ARBA" id="ARBA00022998"/>
    </source>
</evidence>
<dbReference type="Gene3D" id="3.30.70.1230">
    <property type="entry name" value="Nucleotide cyclase"/>
    <property type="match status" value="1"/>
</dbReference>
<organism evidence="20 21">
    <name type="scientific">[Phormidium ambiguum] IAM M-71</name>
    <dbReference type="NCBI Taxonomy" id="454136"/>
    <lineage>
        <taxon>Bacteria</taxon>
        <taxon>Bacillati</taxon>
        <taxon>Cyanobacteriota</taxon>
        <taxon>Cyanophyceae</taxon>
        <taxon>Oscillatoriophycideae</taxon>
        <taxon>Aerosakkonematales</taxon>
        <taxon>Aerosakkonemataceae</taxon>
        <taxon>Floridanema</taxon>
    </lineage>
</organism>
<evidence type="ECO:0000256" key="2">
    <source>
        <dbReference type="ARBA" id="ARBA00004370"/>
    </source>
</evidence>
<evidence type="ECO:0000256" key="4">
    <source>
        <dbReference type="ARBA" id="ARBA00021420"/>
    </source>
</evidence>
<dbReference type="GO" id="GO:0005524">
    <property type="term" value="F:ATP binding"/>
    <property type="evidence" value="ECO:0007669"/>
    <property type="project" value="UniProtKB-KW"/>
</dbReference>
<feature type="transmembrane region" description="Helical" evidence="18">
    <location>
        <begin position="25"/>
        <end position="46"/>
    </location>
</feature>
<evidence type="ECO:0000256" key="14">
    <source>
        <dbReference type="ARBA" id="ARBA00032597"/>
    </source>
</evidence>
<dbReference type="InterPro" id="IPR018297">
    <property type="entry name" value="A/G_cyclase_CS"/>
</dbReference>
<dbReference type="PANTHER" id="PTHR11920:SF335">
    <property type="entry name" value="GUANYLATE CYCLASE"/>
    <property type="match status" value="1"/>
</dbReference>
<dbReference type="Proteomes" id="UP000185860">
    <property type="component" value="Unassembled WGS sequence"/>
</dbReference>
<dbReference type="Pfam" id="PF00211">
    <property type="entry name" value="Guanylate_cyc"/>
    <property type="match status" value="1"/>
</dbReference>
<protein>
    <recommendedName>
        <fullName evidence="4">Adenylate cyclase</fullName>
        <ecNumber evidence="3">4.6.1.1</ecNumber>
    </recommendedName>
    <alternativeName>
        <fullName evidence="14">ATP pyrophosphate-lyase</fullName>
    </alternativeName>
    <alternativeName>
        <fullName evidence="15">Adenylyl cyclase</fullName>
    </alternativeName>
</protein>
<keyword evidence="9" id="KW-0460">Magnesium</keyword>
<dbReference type="STRING" id="454136.NIES2119_25205"/>
<dbReference type="GO" id="GO:0006171">
    <property type="term" value="P:cAMP biosynthetic process"/>
    <property type="evidence" value="ECO:0007669"/>
    <property type="project" value="UniProtKB-KW"/>
</dbReference>
<dbReference type="GO" id="GO:0046872">
    <property type="term" value="F:metal ion binding"/>
    <property type="evidence" value="ECO:0007669"/>
    <property type="project" value="UniProtKB-KW"/>
</dbReference>
<evidence type="ECO:0000256" key="16">
    <source>
        <dbReference type="ARBA" id="ARBA00064436"/>
    </source>
</evidence>
<evidence type="ECO:0000259" key="19">
    <source>
        <dbReference type="PROSITE" id="PS50125"/>
    </source>
</evidence>
<evidence type="ECO:0000256" key="13">
    <source>
        <dbReference type="ARBA" id="ARBA00023239"/>
    </source>
</evidence>
<keyword evidence="11" id="KW-0115">cAMP biosynthesis</keyword>
<dbReference type="PROSITE" id="PS50125">
    <property type="entry name" value="GUANYLATE_CYCLASE_2"/>
    <property type="match status" value="1"/>
</dbReference>
<sequence length="478" mass="53896">MTHLQSNFGKLNLFDSYKTRLSQRIALSVFASFIVIEGAIFIPSVIQKSQELEKQLKEVTSAKIEWIVSTYPTASSEELITHLQALQNKSMLQDLLGGVLYRASDGKELGRFGEIPNLTWQMVNRQQMRQQWLKIERRYDAAWFPKEMGNDYLLIIRHDALSIQQELYIYIARIVGIVLLISAFITFVTMSVVQSVVIVPILKLRDSLMAASIALQQEQINPESHLLVVNRQDELGEVIAAFNESFLRNYEEMSCRKQAEAEAQTEREKAEKLLLNILPEPIAQELKQGRRSICDGFAEVTVLFADIVGFTTLSTLISPDELVALLNQIFSTFDELSDRYGLEKIKTIGDNYMVAGGLPIPRPDHAEAIAQMALDMQEAIGKLEFPVENMEPLSLRIGINSGPVIAGVIGTKKFIYDLWGDAVNTASRMESHSLPGCIQVTEATYQLLQHKYILEKRGTLPVKGKGEMVTYWLKGRHS</sequence>
<gene>
    <name evidence="20" type="ORF">NIES2119_25205</name>
</gene>
<dbReference type="SMART" id="SM00044">
    <property type="entry name" value="CYCc"/>
    <property type="match status" value="1"/>
</dbReference>
<feature type="transmembrane region" description="Helical" evidence="18">
    <location>
        <begin position="167"/>
        <end position="193"/>
    </location>
</feature>
<keyword evidence="6" id="KW-0479">Metal-binding</keyword>
<dbReference type="AlphaFoldDB" id="A0A1U7I8M9"/>
<evidence type="ECO:0000256" key="8">
    <source>
        <dbReference type="ARBA" id="ARBA00022840"/>
    </source>
</evidence>
<dbReference type="PROSITE" id="PS00452">
    <property type="entry name" value="GUANYLATE_CYCLASE_1"/>
    <property type="match status" value="1"/>
</dbReference>
<comment type="catalytic activity">
    <reaction evidence="1">
        <text>ATP = 3',5'-cyclic AMP + diphosphate</text>
        <dbReference type="Rhea" id="RHEA:15389"/>
        <dbReference type="ChEBI" id="CHEBI:30616"/>
        <dbReference type="ChEBI" id="CHEBI:33019"/>
        <dbReference type="ChEBI" id="CHEBI:58165"/>
        <dbReference type="EC" id="4.6.1.1"/>
    </reaction>
</comment>
<evidence type="ECO:0000256" key="3">
    <source>
        <dbReference type="ARBA" id="ARBA00012201"/>
    </source>
</evidence>
<keyword evidence="12 18" id="KW-0472">Membrane</keyword>
<dbReference type="InterPro" id="IPR001054">
    <property type="entry name" value="A/G_cyclase"/>
</dbReference>
<keyword evidence="7" id="KW-0547">Nucleotide-binding</keyword>
<keyword evidence="5 18" id="KW-0812">Transmembrane</keyword>
<dbReference type="EMBL" id="MRCE01000036">
    <property type="protein sequence ID" value="OKH32766.1"/>
    <property type="molecule type" value="Genomic_DNA"/>
</dbReference>
<name>A0A1U7I8M9_9CYAN</name>
<evidence type="ECO:0000256" key="17">
    <source>
        <dbReference type="RuleBase" id="RU000405"/>
    </source>
</evidence>
<reference evidence="20 21" key="1">
    <citation type="submission" date="2016-11" db="EMBL/GenBank/DDBJ databases">
        <title>Draft Genome Sequences of Nine Cyanobacterial Strains from Diverse Habitats.</title>
        <authorList>
            <person name="Zhu T."/>
            <person name="Hou S."/>
            <person name="Lu X."/>
            <person name="Hess W.R."/>
        </authorList>
    </citation>
    <scope>NUCLEOTIDE SEQUENCE [LARGE SCALE GENOMIC DNA]</scope>
    <source>
        <strain evidence="20 21">IAM M-71</strain>
    </source>
</reference>
<dbReference type="EC" id="4.6.1.1" evidence="3"/>
<dbReference type="GO" id="GO:0035556">
    <property type="term" value="P:intracellular signal transduction"/>
    <property type="evidence" value="ECO:0007669"/>
    <property type="project" value="InterPro"/>
</dbReference>
<evidence type="ECO:0000256" key="5">
    <source>
        <dbReference type="ARBA" id="ARBA00022692"/>
    </source>
</evidence>
<evidence type="ECO:0000256" key="18">
    <source>
        <dbReference type="SAM" id="Phobius"/>
    </source>
</evidence>